<dbReference type="InterPro" id="IPR038610">
    <property type="entry name" value="FliK-like_C_sf"/>
</dbReference>
<dbReference type="AlphaFoldDB" id="A0A9X5GQ30"/>
<protein>
    <submittedName>
        <fullName evidence="2">Flagellar hook-length control protein FliK</fullName>
    </submittedName>
</protein>
<feature type="domain" description="Flagellar hook-length control protein-like C-terminal" evidence="1">
    <location>
        <begin position="457"/>
        <end position="525"/>
    </location>
</feature>
<evidence type="ECO:0000313" key="3">
    <source>
        <dbReference type="Proteomes" id="UP001154420"/>
    </source>
</evidence>
<accession>A0A9X5GQ30</accession>
<dbReference type="Proteomes" id="UP001154420">
    <property type="component" value="Unassembled WGS sequence"/>
</dbReference>
<reference evidence="2" key="1">
    <citation type="submission" date="2018-09" db="EMBL/GenBank/DDBJ databases">
        <title>Murine metabolic-syndrome-specific gut microbial biobank.</title>
        <authorList>
            <person name="Liu C."/>
        </authorList>
    </citation>
    <scope>NUCLEOTIDE SEQUENCE</scope>
    <source>
        <strain evidence="2">D42-62</strain>
    </source>
</reference>
<proteinExistence type="predicted"/>
<gene>
    <name evidence="2" type="ORF">D5281_02620</name>
</gene>
<evidence type="ECO:0000259" key="1">
    <source>
        <dbReference type="Pfam" id="PF02120"/>
    </source>
</evidence>
<name>A0A9X5GQ30_9FIRM</name>
<evidence type="ECO:0000313" key="2">
    <source>
        <dbReference type="EMBL" id="NBJ91508.1"/>
    </source>
</evidence>
<organism evidence="2 3">
    <name type="scientific">Parablautia muri</name>
    <dbReference type="NCBI Taxonomy" id="2320879"/>
    <lineage>
        <taxon>Bacteria</taxon>
        <taxon>Bacillati</taxon>
        <taxon>Bacillota</taxon>
        <taxon>Clostridia</taxon>
        <taxon>Lachnospirales</taxon>
        <taxon>Lachnospiraceae</taxon>
        <taxon>Parablautia</taxon>
    </lineage>
</organism>
<comment type="caution">
    <text evidence="2">The sequence shown here is derived from an EMBL/GenBank/DDBJ whole genome shotgun (WGS) entry which is preliminary data.</text>
</comment>
<keyword evidence="2" id="KW-0282">Flagellum</keyword>
<keyword evidence="3" id="KW-1185">Reference proteome</keyword>
<dbReference type="EMBL" id="QZDT01000002">
    <property type="protein sequence ID" value="NBJ91508.1"/>
    <property type="molecule type" value="Genomic_DNA"/>
</dbReference>
<keyword evidence="2" id="KW-0969">Cilium</keyword>
<sequence>MPLENWGLHPYTEKALLRILQRISEKGASMKLSAYINQLNQNYVENTGTESPSSMEQGLKNGMQAILGKLPGQVISGEVLARDGSDILISLGKNQLLQAKLEGSMSALPGQLLSFQIKNNSSTKILLSPLFENLSQDPNISKALMAAGIPENSITAGMVKAMMQEGLPIDRQSLYQMNRLVSAYPQTDIQTLVQMQRLSLPITPENMEQFEAYKNYQHQLSESLSDIADAFTQSFQEITGESGRAEGLAFYKDVLGALLENGKGMEQTEVANQAGLGEKESAALMEGKDGALSFLSGEEREALVSHLKQAGVPEHITSAISQNRMSGQELLNEIHKLLQKEALPEREAAFELLESKAFKTLLKNEMNRQWLLPPEEVAEEHSVDKLYERLNSQMNRLSQVLAQSARGDTALAKTVSNVTNNIDFMNQMNHVFTYVQIPLKMQGKNANGELFVYTNKKSLAKKDGSVSALLHLDMEHLGSVDVHVSLRNQKVSTKFYLQDDRSLDLIAQNIDLLNDRLARRGYSMTAEFINRDENTNVMNEILKQGKNVSVLAGYSFDARA</sequence>
<keyword evidence="2" id="KW-0966">Cell projection</keyword>
<dbReference type="Pfam" id="PF02120">
    <property type="entry name" value="Flg_hook"/>
    <property type="match status" value="1"/>
</dbReference>
<dbReference type="InterPro" id="IPR021136">
    <property type="entry name" value="Flagellar_hook_control-like_C"/>
</dbReference>
<dbReference type="Gene3D" id="3.30.750.140">
    <property type="match status" value="1"/>
</dbReference>